<gene>
    <name evidence="2" type="ORF">AAIK43_09820</name>
</gene>
<proteinExistence type="predicted"/>
<dbReference type="PANTHER" id="PTHR43685">
    <property type="entry name" value="GLYCOSYLTRANSFERASE"/>
    <property type="match status" value="1"/>
</dbReference>
<dbReference type="RefSeq" id="WP_254916477.1">
    <property type="nucleotide sequence ID" value="NZ_CP036344.1"/>
</dbReference>
<evidence type="ECO:0000313" key="3">
    <source>
        <dbReference type="Proteomes" id="UP001446337"/>
    </source>
</evidence>
<protein>
    <submittedName>
        <fullName evidence="2">Glycosyltransferase family A protein</fullName>
        <ecNumber evidence="2">2.4.-.-</ecNumber>
    </submittedName>
</protein>
<evidence type="ECO:0000313" key="2">
    <source>
        <dbReference type="EMBL" id="XAN18314.1"/>
    </source>
</evidence>
<dbReference type="Proteomes" id="UP001446337">
    <property type="component" value="Chromosome"/>
</dbReference>
<reference evidence="2 3" key="1">
    <citation type="submission" date="2024-05" db="EMBL/GenBank/DDBJ databases">
        <title>Achromobacter denitrificans. BP1, complete genome.</title>
        <authorList>
            <person name="Zhang B."/>
        </authorList>
    </citation>
    <scope>NUCLEOTIDE SEQUENCE [LARGE SCALE GENOMIC DNA]</scope>
    <source>
        <strain evidence="2 3">BP1</strain>
    </source>
</reference>
<dbReference type="SUPFAM" id="SSF53448">
    <property type="entry name" value="Nucleotide-diphospho-sugar transferases"/>
    <property type="match status" value="1"/>
</dbReference>
<evidence type="ECO:0000259" key="1">
    <source>
        <dbReference type="Pfam" id="PF00535"/>
    </source>
</evidence>
<keyword evidence="2" id="KW-0328">Glycosyltransferase</keyword>
<dbReference type="InterPro" id="IPR029044">
    <property type="entry name" value="Nucleotide-diphossugar_trans"/>
</dbReference>
<sequence>MLKHLFNIYQKKVHRLTRRLRAHELYENGADNAVILNRIGLFQTSLETSSRFLPEFGLARARARLELDGPGSAVDPAAYLGRVSDYERRQYALALARWDPRQAARWLGPREWALRAAFALAAGDLDAGFAAARKLGQDIRKSKDLHVILAALHSKAGEFGQAGNLLNDILTITRNPADGMEAPLQLADFIGENGDSLALSRDEPPLISVIICAYNAAPYVGTALRSVLGQTYPNIEIISIDDGSQDHTFQHMRQFAAENPRITALRFPNNGAYASRNIGMRHARGSFITFLDADDIMLPQRVASQLRALEQSGAAATVSRLIRISEDGYLAAPRIFPFVRHNPCSLMMRRSVLRDVGAFDETRWGADEEYEHRIALRLGRNALLRTPDIQTLALHRAGSLTQSPQSGLASAEGRRSRIAYREAWVRRHLDEASQAR</sequence>
<dbReference type="GO" id="GO:0016757">
    <property type="term" value="F:glycosyltransferase activity"/>
    <property type="evidence" value="ECO:0007669"/>
    <property type="project" value="UniProtKB-KW"/>
</dbReference>
<dbReference type="PANTHER" id="PTHR43685:SF2">
    <property type="entry name" value="GLYCOSYLTRANSFERASE 2-LIKE DOMAIN-CONTAINING PROTEIN"/>
    <property type="match status" value="1"/>
</dbReference>
<keyword evidence="2" id="KW-0808">Transferase</keyword>
<dbReference type="CDD" id="cd00761">
    <property type="entry name" value="Glyco_tranf_GTA_type"/>
    <property type="match status" value="1"/>
</dbReference>
<organism evidence="2 3">
    <name type="scientific">Achromobacter denitrificans</name>
    <name type="common">Alcaligenes denitrificans</name>
    <dbReference type="NCBI Taxonomy" id="32002"/>
    <lineage>
        <taxon>Bacteria</taxon>
        <taxon>Pseudomonadati</taxon>
        <taxon>Pseudomonadota</taxon>
        <taxon>Betaproteobacteria</taxon>
        <taxon>Burkholderiales</taxon>
        <taxon>Alcaligenaceae</taxon>
        <taxon>Achromobacter</taxon>
    </lineage>
</organism>
<dbReference type="InterPro" id="IPR001173">
    <property type="entry name" value="Glyco_trans_2-like"/>
</dbReference>
<name>A0ABZ3GCV7_ACHDE</name>
<dbReference type="Gene3D" id="3.90.550.10">
    <property type="entry name" value="Spore Coat Polysaccharide Biosynthesis Protein SpsA, Chain A"/>
    <property type="match status" value="1"/>
</dbReference>
<feature type="domain" description="Glycosyltransferase 2-like" evidence="1">
    <location>
        <begin position="208"/>
        <end position="337"/>
    </location>
</feature>
<keyword evidence="3" id="KW-1185">Reference proteome</keyword>
<dbReference type="EC" id="2.4.-.-" evidence="2"/>
<accession>A0ABZ3GCV7</accession>
<dbReference type="EMBL" id="CP154792">
    <property type="protein sequence ID" value="XAN18314.1"/>
    <property type="molecule type" value="Genomic_DNA"/>
</dbReference>
<dbReference type="InterPro" id="IPR050834">
    <property type="entry name" value="Glycosyltransf_2"/>
</dbReference>
<dbReference type="Pfam" id="PF00535">
    <property type="entry name" value="Glycos_transf_2"/>
    <property type="match status" value="1"/>
</dbReference>